<evidence type="ECO:0000256" key="2">
    <source>
        <dbReference type="ARBA" id="ARBA00022801"/>
    </source>
</evidence>
<proteinExistence type="inferred from homology"/>
<dbReference type="SUPFAM" id="SSF51445">
    <property type="entry name" value="(Trans)glycosidases"/>
    <property type="match status" value="1"/>
</dbReference>
<keyword evidence="2 4" id="KW-0378">Hydrolase</keyword>
<dbReference type="InterPro" id="IPR036962">
    <property type="entry name" value="Glyco_hydro_3_N_sf"/>
</dbReference>
<comment type="similarity">
    <text evidence="1">Belongs to the glycosyl hydrolase 3 family.</text>
</comment>
<accession>A0ABV1X8T1</accession>
<dbReference type="PANTHER" id="PTHR30480">
    <property type="entry name" value="BETA-HEXOSAMINIDASE-RELATED"/>
    <property type="match status" value="1"/>
</dbReference>
<organism evidence="4 5">
    <name type="scientific">Streptomyces hyaluromycini</name>
    <dbReference type="NCBI Taxonomy" id="1377993"/>
    <lineage>
        <taxon>Bacteria</taxon>
        <taxon>Bacillati</taxon>
        <taxon>Actinomycetota</taxon>
        <taxon>Actinomycetes</taxon>
        <taxon>Kitasatosporales</taxon>
        <taxon>Streptomycetaceae</taxon>
        <taxon>Streptomyces</taxon>
    </lineage>
</organism>
<keyword evidence="5" id="KW-1185">Reference proteome</keyword>
<dbReference type="InterPro" id="IPR017853">
    <property type="entry name" value="GH"/>
</dbReference>
<dbReference type="EMBL" id="JBEPEK010000432">
    <property type="protein sequence ID" value="MER7185377.1"/>
    <property type="molecule type" value="Genomic_DNA"/>
</dbReference>
<dbReference type="PANTHER" id="PTHR30480:SF16">
    <property type="entry name" value="GLYCOSIDE HYDROLASE FAMILY 3 DOMAIN PROTEIN"/>
    <property type="match status" value="1"/>
</dbReference>
<protein>
    <submittedName>
        <fullName evidence="4">Sugar hydrolase</fullName>
    </submittedName>
</protein>
<evidence type="ECO:0000256" key="3">
    <source>
        <dbReference type="SAM" id="MobiDB-lite"/>
    </source>
</evidence>
<sequence>MSHHAYGPGDLSESLDEAAHRCLVAGFDGTTAVPDTLKRLVDRGLGGVILFTRNIRDAGQVRELTDTLRELRPDLLVAIDSEGGGIGHLAGAGAPEVPGSRALGAVDDPALTA</sequence>
<reference evidence="4 5" key="1">
    <citation type="submission" date="2024-06" db="EMBL/GenBank/DDBJ databases">
        <title>The Natural Products Discovery Center: Release of the First 8490 Sequenced Strains for Exploring Actinobacteria Biosynthetic Diversity.</title>
        <authorList>
            <person name="Kalkreuter E."/>
            <person name="Kautsar S.A."/>
            <person name="Yang D."/>
            <person name="Bader C.D."/>
            <person name="Teijaro C.N."/>
            <person name="Fluegel L."/>
            <person name="Davis C.M."/>
            <person name="Simpson J.R."/>
            <person name="Lauterbach L."/>
            <person name="Steele A.D."/>
            <person name="Gui C."/>
            <person name="Meng S."/>
            <person name="Li G."/>
            <person name="Viehrig K."/>
            <person name="Ye F."/>
            <person name="Su P."/>
            <person name="Kiefer A.F."/>
            <person name="Nichols A."/>
            <person name="Cepeda A.J."/>
            <person name="Yan W."/>
            <person name="Fan B."/>
            <person name="Jiang Y."/>
            <person name="Adhikari A."/>
            <person name="Zheng C.-J."/>
            <person name="Schuster L."/>
            <person name="Cowan T.M."/>
            <person name="Smanski M.J."/>
            <person name="Chevrette M.G."/>
            <person name="De Carvalho L.P.S."/>
            <person name="Shen B."/>
        </authorList>
    </citation>
    <scope>NUCLEOTIDE SEQUENCE [LARGE SCALE GENOMIC DNA]</scope>
    <source>
        <strain evidence="4 5">NPDC000234</strain>
    </source>
</reference>
<evidence type="ECO:0000256" key="1">
    <source>
        <dbReference type="ARBA" id="ARBA00005336"/>
    </source>
</evidence>
<feature type="region of interest" description="Disordered" evidence="3">
    <location>
        <begin position="90"/>
        <end position="113"/>
    </location>
</feature>
<name>A0ABV1X8T1_9ACTN</name>
<dbReference type="Gene3D" id="3.20.20.300">
    <property type="entry name" value="Glycoside hydrolase, family 3, N-terminal domain"/>
    <property type="match status" value="1"/>
</dbReference>
<comment type="caution">
    <text evidence="4">The sequence shown here is derived from an EMBL/GenBank/DDBJ whole genome shotgun (WGS) entry which is preliminary data.</text>
</comment>
<dbReference type="GO" id="GO:0016787">
    <property type="term" value="F:hydrolase activity"/>
    <property type="evidence" value="ECO:0007669"/>
    <property type="project" value="UniProtKB-KW"/>
</dbReference>
<dbReference type="InterPro" id="IPR050226">
    <property type="entry name" value="NagZ_Beta-hexosaminidase"/>
</dbReference>
<dbReference type="Proteomes" id="UP001474181">
    <property type="component" value="Unassembled WGS sequence"/>
</dbReference>
<evidence type="ECO:0000313" key="4">
    <source>
        <dbReference type="EMBL" id="MER7185377.1"/>
    </source>
</evidence>
<gene>
    <name evidence="4" type="ORF">ABT404_38960</name>
</gene>
<evidence type="ECO:0000313" key="5">
    <source>
        <dbReference type="Proteomes" id="UP001474181"/>
    </source>
</evidence>
<feature type="non-terminal residue" evidence="4">
    <location>
        <position position="113"/>
    </location>
</feature>